<name>A0AAW1T4X3_9CHLO</name>
<organism evidence="2 3">
    <name type="scientific">Apatococcus fuscideae</name>
    <dbReference type="NCBI Taxonomy" id="2026836"/>
    <lineage>
        <taxon>Eukaryota</taxon>
        <taxon>Viridiplantae</taxon>
        <taxon>Chlorophyta</taxon>
        <taxon>core chlorophytes</taxon>
        <taxon>Trebouxiophyceae</taxon>
        <taxon>Chlorellales</taxon>
        <taxon>Chlorellaceae</taxon>
        <taxon>Apatococcus</taxon>
    </lineage>
</organism>
<protein>
    <recommendedName>
        <fullName evidence="4">NADH dehydrogenase [ubiquinone] 1 alpha subcomplex subunit 12</fullName>
    </recommendedName>
</protein>
<gene>
    <name evidence="2" type="ORF">WJX84_004814</name>
</gene>
<sequence>MKAKEISTVPPEWSHWLNYMSDDIPTKGDMSGERPMYFVTREAFVTGDRPYMLPKGSWLNSEKRNWKKVSYWEPPKGGTVPKTN</sequence>
<comment type="caution">
    <text evidence="2">The sequence shown here is derived from an EMBL/GenBank/DDBJ whole genome shotgun (WGS) entry which is preliminary data.</text>
</comment>
<accession>A0AAW1T4X3</accession>
<comment type="similarity">
    <text evidence="1">Belongs to the complex I NDUFA12 subunit family.</text>
</comment>
<dbReference type="Proteomes" id="UP001485043">
    <property type="component" value="Unassembled WGS sequence"/>
</dbReference>
<evidence type="ECO:0008006" key="4">
    <source>
        <dbReference type="Google" id="ProtNLM"/>
    </source>
</evidence>
<dbReference type="EMBL" id="JALJOV010000315">
    <property type="protein sequence ID" value="KAK9864776.1"/>
    <property type="molecule type" value="Genomic_DNA"/>
</dbReference>
<dbReference type="AlphaFoldDB" id="A0AAW1T4X3"/>
<evidence type="ECO:0000313" key="2">
    <source>
        <dbReference type="EMBL" id="KAK9864776.1"/>
    </source>
</evidence>
<reference evidence="2 3" key="1">
    <citation type="journal article" date="2024" name="Nat. Commun.">
        <title>Phylogenomics reveals the evolutionary origins of lichenization in chlorophyte algae.</title>
        <authorList>
            <person name="Puginier C."/>
            <person name="Libourel C."/>
            <person name="Otte J."/>
            <person name="Skaloud P."/>
            <person name="Haon M."/>
            <person name="Grisel S."/>
            <person name="Petersen M."/>
            <person name="Berrin J.G."/>
            <person name="Delaux P.M."/>
            <person name="Dal Grande F."/>
            <person name="Keller J."/>
        </authorList>
    </citation>
    <scope>NUCLEOTIDE SEQUENCE [LARGE SCALE GENOMIC DNA]</scope>
    <source>
        <strain evidence="2 3">SAG 2523</strain>
    </source>
</reference>
<evidence type="ECO:0000256" key="1">
    <source>
        <dbReference type="ARBA" id="ARBA00007355"/>
    </source>
</evidence>
<dbReference type="GO" id="GO:0045271">
    <property type="term" value="C:respiratory chain complex I"/>
    <property type="evidence" value="ECO:0007669"/>
    <property type="project" value="InterPro"/>
</dbReference>
<dbReference type="Pfam" id="PF05071">
    <property type="entry name" value="NDUFA12"/>
    <property type="match status" value="1"/>
</dbReference>
<evidence type="ECO:0000313" key="3">
    <source>
        <dbReference type="Proteomes" id="UP001485043"/>
    </source>
</evidence>
<keyword evidence="3" id="KW-1185">Reference proteome</keyword>
<proteinExistence type="inferred from homology"/>
<dbReference type="InterPro" id="IPR007763">
    <property type="entry name" value="NDUFA12"/>
</dbReference>